<dbReference type="InterPro" id="IPR016431">
    <property type="entry name" value="Pyrv-formate_lyase-activ_prd"/>
</dbReference>
<comment type="caution">
    <text evidence="2">The sequence shown here is derived from an EMBL/GenBank/DDBJ whole genome shotgun (WGS) entry which is preliminary data.</text>
</comment>
<dbReference type="InterPro" id="IPR027596">
    <property type="entry name" value="AmmeMemoSam_rS"/>
</dbReference>
<dbReference type="InterPro" id="IPR013785">
    <property type="entry name" value="Aldolase_TIM"/>
</dbReference>
<feature type="binding site" evidence="1">
    <location>
        <position position="82"/>
    </location>
    <ligand>
        <name>[4Fe-4S] cluster</name>
        <dbReference type="ChEBI" id="CHEBI:49883"/>
        <note>4Fe-4S-S-AdoMet</note>
    </ligand>
</feature>
<dbReference type="EMBL" id="WMQV01000038">
    <property type="protein sequence ID" value="MTL95288.1"/>
    <property type="molecule type" value="Genomic_DNA"/>
</dbReference>
<dbReference type="PANTHER" id="PTHR30352">
    <property type="entry name" value="PYRUVATE FORMATE-LYASE-ACTIVATING ENZYME"/>
    <property type="match status" value="1"/>
</dbReference>
<dbReference type="GO" id="GO:0046872">
    <property type="term" value="F:metal ion binding"/>
    <property type="evidence" value="ECO:0007669"/>
    <property type="project" value="UniProtKB-KW"/>
</dbReference>
<name>A0A6I3N9S8_9FIRM</name>
<dbReference type="SFLD" id="SFLDS00029">
    <property type="entry name" value="Radical_SAM"/>
    <property type="match status" value="1"/>
</dbReference>
<dbReference type="Pfam" id="PF04055">
    <property type="entry name" value="Radical_SAM"/>
    <property type="match status" value="1"/>
</dbReference>
<dbReference type="InterPro" id="IPR034457">
    <property type="entry name" value="Organic_radical-activating"/>
</dbReference>
<dbReference type="AlphaFoldDB" id="A0A6I3N9S8"/>
<keyword evidence="1" id="KW-0479">Metal-binding</keyword>
<protein>
    <submittedName>
        <fullName evidence="2">AmmeMemoRadiSam system radical SAM enzyme</fullName>
    </submittedName>
</protein>
<accession>A0A6I3N9S8</accession>
<evidence type="ECO:0000256" key="1">
    <source>
        <dbReference type="PIRSR" id="PIRSR004869-50"/>
    </source>
</evidence>
<organism evidence="2">
    <name type="scientific">Turicibacter sanguinis</name>
    <dbReference type="NCBI Taxonomy" id="154288"/>
    <lineage>
        <taxon>Bacteria</taxon>
        <taxon>Bacillati</taxon>
        <taxon>Bacillota</taxon>
        <taxon>Erysipelotrichia</taxon>
        <taxon>Erysipelotrichales</taxon>
        <taxon>Turicibacteraceae</taxon>
        <taxon>Turicibacter</taxon>
    </lineage>
</organism>
<dbReference type="GO" id="GO:0051536">
    <property type="term" value="F:iron-sulfur cluster binding"/>
    <property type="evidence" value="ECO:0007669"/>
    <property type="project" value="UniProtKB-KW"/>
</dbReference>
<keyword evidence="1" id="KW-0411">Iron-sulfur</keyword>
<feature type="binding site" evidence="1">
    <location>
        <position position="86"/>
    </location>
    <ligand>
        <name>[4Fe-4S] cluster</name>
        <dbReference type="ChEBI" id="CHEBI:49883"/>
        <note>4Fe-4S-S-AdoMet</note>
    </ligand>
</feature>
<evidence type="ECO:0000313" key="2">
    <source>
        <dbReference type="EMBL" id="MTL95288.1"/>
    </source>
</evidence>
<comment type="cofactor">
    <cofactor evidence="1">
        <name>[4Fe-4S] cluster</name>
        <dbReference type="ChEBI" id="CHEBI:49883"/>
    </cofactor>
    <text evidence="1">Binds 1 [4Fe-4S] cluster. The cluster is coordinated with 3 cysteines and an exchangeable S-adenosyl-L-methionine.</text>
</comment>
<dbReference type="PANTHER" id="PTHR30352:SF5">
    <property type="entry name" value="PYRUVATE FORMATE-LYASE 1-ACTIVATING ENZYME"/>
    <property type="match status" value="1"/>
</dbReference>
<keyword evidence="1" id="KW-0949">S-adenosyl-L-methionine</keyword>
<dbReference type="CDD" id="cd01335">
    <property type="entry name" value="Radical_SAM"/>
    <property type="match status" value="1"/>
</dbReference>
<reference evidence="2" key="1">
    <citation type="journal article" date="2019" name="Nat. Med.">
        <title>A library of human gut bacterial isolates paired with longitudinal multiomics data enables mechanistic microbiome research.</title>
        <authorList>
            <person name="Poyet M."/>
            <person name="Groussin M."/>
            <person name="Gibbons S.M."/>
            <person name="Avila-Pacheco J."/>
            <person name="Jiang X."/>
            <person name="Kearney S.M."/>
            <person name="Perrotta A.R."/>
            <person name="Berdy B."/>
            <person name="Zhao S."/>
            <person name="Lieberman T.D."/>
            <person name="Swanson P.K."/>
            <person name="Smith M."/>
            <person name="Roesemann S."/>
            <person name="Alexander J.E."/>
            <person name="Rich S.A."/>
            <person name="Livny J."/>
            <person name="Vlamakis H."/>
            <person name="Clish C."/>
            <person name="Bullock K."/>
            <person name="Deik A."/>
            <person name="Scott J."/>
            <person name="Pierce K.A."/>
            <person name="Xavier R.J."/>
            <person name="Alm E.J."/>
        </authorList>
    </citation>
    <scope>NUCLEOTIDE SEQUENCE</scope>
    <source>
        <strain evidence="2">BIOML-A179</strain>
    </source>
</reference>
<dbReference type="SUPFAM" id="SSF102114">
    <property type="entry name" value="Radical SAM enzymes"/>
    <property type="match status" value="1"/>
</dbReference>
<dbReference type="PROSITE" id="PS51918">
    <property type="entry name" value="RADICAL_SAM"/>
    <property type="match status" value="1"/>
</dbReference>
<dbReference type="NCBIfam" id="TIGR04337">
    <property type="entry name" value="AmmeMemoSam_rS"/>
    <property type="match status" value="1"/>
</dbReference>
<sequence>MDAPVLFYKGKKDLIQCELCPHLCILSEGKWGRCKVRTVHDGQLIATNFGKVTSAAFDPIEKKPLYHFMPGTCILSIGSFGCNMTCSFCQNYEISQHQPHSKTLPVEQLCQILSEQPNHVGVAFTYNEPFMWYEYVYEAAKKIKQTMPHQKIVMVTNGYINQSPLMKLLPYIDAMNIDLKGYTNQYYRKICGAKLNPVLETIKLVANKVHLEITTLLVSDENDSLEEVEEIAKFIASINPNIPFHLSRYFPKYKLNHQATEIEVLIKAKAIARNYLNYVYIGNVANLNQNTYCPDCQELLIERNLYESKVFLTEPKCPTCGAKIEMILT</sequence>
<feature type="binding site" evidence="1">
    <location>
        <position position="89"/>
    </location>
    <ligand>
        <name>[4Fe-4S] cluster</name>
        <dbReference type="ChEBI" id="CHEBI:49883"/>
        <note>4Fe-4S-S-AdoMet</note>
    </ligand>
</feature>
<gene>
    <name evidence="2" type="primary">amrS</name>
    <name evidence="2" type="ORF">GMA64_12180</name>
</gene>
<proteinExistence type="predicted"/>
<dbReference type="PIRSF" id="PIRSF004869">
    <property type="entry name" value="PflX_prd"/>
    <property type="match status" value="1"/>
</dbReference>
<dbReference type="RefSeq" id="WP_129821187.1">
    <property type="nucleotide sequence ID" value="NZ_JADNAQ010000001.1"/>
</dbReference>
<dbReference type="SFLD" id="SFLDG01101">
    <property type="entry name" value="Uncharacterised_Radical_SAM_Su"/>
    <property type="match status" value="1"/>
</dbReference>
<dbReference type="InterPro" id="IPR058240">
    <property type="entry name" value="rSAM_sf"/>
</dbReference>
<dbReference type="InterPro" id="IPR007197">
    <property type="entry name" value="rSAM"/>
</dbReference>
<dbReference type="GO" id="GO:0003824">
    <property type="term" value="F:catalytic activity"/>
    <property type="evidence" value="ECO:0007669"/>
    <property type="project" value="InterPro"/>
</dbReference>
<keyword evidence="1" id="KW-0408">Iron</keyword>
<dbReference type="Gene3D" id="3.20.20.70">
    <property type="entry name" value="Aldolase class I"/>
    <property type="match status" value="1"/>
</dbReference>